<proteinExistence type="predicted"/>
<organism evidence="1 2">
    <name type="scientific">Persea americana</name>
    <name type="common">Avocado</name>
    <dbReference type="NCBI Taxonomy" id="3435"/>
    <lineage>
        <taxon>Eukaryota</taxon>
        <taxon>Viridiplantae</taxon>
        <taxon>Streptophyta</taxon>
        <taxon>Embryophyta</taxon>
        <taxon>Tracheophyta</taxon>
        <taxon>Spermatophyta</taxon>
        <taxon>Magnoliopsida</taxon>
        <taxon>Magnoliidae</taxon>
        <taxon>Laurales</taxon>
        <taxon>Lauraceae</taxon>
        <taxon>Persea</taxon>
    </lineage>
</organism>
<reference evidence="1 2" key="1">
    <citation type="journal article" date="2022" name="Hortic Res">
        <title>A haplotype resolved chromosomal level avocado genome allows analysis of novel avocado genes.</title>
        <authorList>
            <person name="Nath O."/>
            <person name="Fletcher S.J."/>
            <person name="Hayward A."/>
            <person name="Shaw L.M."/>
            <person name="Masouleh A.K."/>
            <person name="Furtado A."/>
            <person name="Henry R.J."/>
            <person name="Mitter N."/>
        </authorList>
    </citation>
    <scope>NUCLEOTIDE SEQUENCE [LARGE SCALE GENOMIC DNA]</scope>
    <source>
        <strain evidence="2">cv. Hass</strain>
    </source>
</reference>
<protein>
    <submittedName>
        <fullName evidence="1">Uncharacterized protein</fullName>
    </submittedName>
</protein>
<dbReference type="Proteomes" id="UP001234297">
    <property type="component" value="Chromosome 2"/>
</dbReference>
<sequence length="353" mass="39598">MPSLSEAFRAHPVHLHHSHLDFGSAKEVPDTHAWPPLDEHLSGDKFDVESVPVIDLGDPNVVTHIGHACETWGVFHITNHGISKQLLSDVESQGRHLFSLPTQQKLKAARQPDGVAGYGLVRISSFFSKLMWSEGFTIVGSPLEHARQLWPCDYIQFCNVMEEYEKEMKKLSGRLMLLILESLGLKKEDVEWAGPAAKFEDTCAAIQLNWYPACPDPTRAMGLAEHTDSPLITILHQSSTSGLQVFRERGHRWITVPPLSGSLVVNVGDLLHILSNARFHSVLHRAVVNRTRQRLSVAYLWGPPAHIEISPSPQLVTPDRPRLYRAVSLSEYLSIKAKHFNNALPFIRRNPLV</sequence>
<gene>
    <name evidence="1" type="ORF">MRB53_006423</name>
</gene>
<dbReference type="EMBL" id="CM056810">
    <property type="protein sequence ID" value="KAJ8644675.1"/>
    <property type="molecule type" value="Genomic_DNA"/>
</dbReference>
<evidence type="ECO:0000313" key="2">
    <source>
        <dbReference type="Proteomes" id="UP001234297"/>
    </source>
</evidence>
<comment type="caution">
    <text evidence="1">The sequence shown here is derived from an EMBL/GenBank/DDBJ whole genome shotgun (WGS) entry which is preliminary data.</text>
</comment>
<name>A0ACC2MGW9_PERAE</name>
<accession>A0ACC2MGW9</accession>
<keyword evidence="2" id="KW-1185">Reference proteome</keyword>
<evidence type="ECO:0000313" key="1">
    <source>
        <dbReference type="EMBL" id="KAJ8644675.1"/>
    </source>
</evidence>